<dbReference type="Proteomes" id="UP000034932">
    <property type="component" value="Unassembled WGS sequence"/>
</dbReference>
<reference evidence="1 2" key="1">
    <citation type="journal article" date="2015" name="Nature">
        <title>rRNA introns, odd ribosomes, and small enigmatic genomes across a large radiation of phyla.</title>
        <authorList>
            <person name="Brown C.T."/>
            <person name="Hug L.A."/>
            <person name="Thomas B.C."/>
            <person name="Sharon I."/>
            <person name="Castelle C.J."/>
            <person name="Singh A."/>
            <person name="Wilkins M.J."/>
            <person name="Williams K.H."/>
            <person name="Banfield J.F."/>
        </authorList>
    </citation>
    <scope>NUCLEOTIDE SEQUENCE [LARGE SCALE GENOMIC DNA]</scope>
</reference>
<evidence type="ECO:0000313" key="1">
    <source>
        <dbReference type="EMBL" id="KKQ94001.1"/>
    </source>
</evidence>
<evidence type="ECO:0000313" key="2">
    <source>
        <dbReference type="Proteomes" id="UP000034932"/>
    </source>
</evidence>
<protein>
    <submittedName>
        <fullName evidence="1">Uncharacterized protein</fullName>
    </submittedName>
</protein>
<proteinExistence type="predicted"/>
<dbReference type="STRING" id="1618573.UT19_C0005G0016"/>
<dbReference type="EMBL" id="LBVW01000005">
    <property type="protein sequence ID" value="KKQ94001.1"/>
    <property type="molecule type" value="Genomic_DNA"/>
</dbReference>
<dbReference type="AlphaFoldDB" id="A0A0G0PX71"/>
<accession>A0A0G0PX71</accession>
<name>A0A0G0PX71_9BACT</name>
<sequence>MKKYLILPTIFFVTLNLIAVQQVFSQSSEATQSSEIKEEEKGFDQAYQEYILKLQDYQKAHEEYLLRRSQYLRFQSLKSRQDAQEATLKMLQARDDVVIAYLSMLLARLSEAISVSEVRKESLTLRVDQEIGWFTDHRDTLPSAGTLDDLVKDSDLAEKRWEGVEPLVYEVMITLPYGKISDFTQRSDSALTAVKNKLEIIRDEDREGYKFSNEKFEVLDRWTFETNARIVRSKEKQVEVDNMIVLIVKQRKAILKHYNDMIGVLGESQLFLKEANTFLREVIREIKTAEE</sequence>
<comment type="caution">
    <text evidence="1">The sequence shown here is derived from an EMBL/GenBank/DDBJ whole genome shotgun (WGS) entry which is preliminary data.</text>
</comment>
<organism evidence="1 2">
    <name type="scientific">Candidatus Woesebacteria bacterium GW2011_GWB1_39_10b</name>
    <dbReference type="NCBI Taxonomy" id="1618573"/>
    <lineage>
        <taxon>Bacteria</taxon>
        <taxon>Candidatus Woeseibacteriota</taxon>
    </lineage>
</organism>
<gene>
    <name evidence="1" type="ORF">UT19_C0005G0016</name>
</gene>